<dbReference type="EnsemblPlants" id="TraesCS7A02G264700.1">
    <property type="protein sequence ID" value="TraesCS7A02G264700.1"/>
    <property type="gene ID" value="TraesCS7A02G264700"/>
</dbReference>
<dbReference type="Gramene" id="TraesCS7A03G0613900.1">
    <property type="protein sequence ID" value="TraesCS7A03G0613900.1.CDS"/>
    <property type="gene ID" value="TraesCS7A03G0613900"/>
</dbReference>
<reference evidence="2" key="2">
    <citation type="submission" date="2018-10" db="UniProtKB">
        <authorList>
            <consortium name="EnsemblPlants"/>
        </authorList>
    </citation>
    <scope>IDENTIFICATION</scope>
</reference>
<evidence type="ECO:0000313" key="2">
    <source>
        <dbReference type="EnsemblPlants" id="TraesCS7A02G264700.1"/>
    </source>
</evidence>
<name>A0A3B6RIG7_WHEAT</name>
<protein>
    <submittedName>
        <fullName evidence="2">Uncharacterized protein</fullName>
    </submittedName>
</protein>
<dbReference type="AlphaFoldDB" id="A0A3B6RIG7"/>
<proteinExistence type="predicted"/>
<dbReference type="GeneID" id="123152058"/>
<gene>
    <name evidence="2" type="primary">LOC123152058</name>
</gene>
<feature type="region of interest" description="Disordered" evidence="1">
    <location>
        <begin position="86"/>
        <end position="126"/>
    </location>
</feature>
<reference evidence="2" key="1">
    <citation type="submission" date="2018-08" db="EMBL/GenBank/DDBJ databases">
        <authorList>
            <person name="Rossello M."/>
        </authorList>
    </citation>
    <scope>NUCLEOTIDE SEQUENCE [LARGE SCALE GENOMIC DNA]</scope>
    <source>
        <strain evidence="2">cv. Chinese Spring</strain>
    </source>
</reference>
<evidence type="ECO:0000313" key="3">
    <source>
        <dbReference type="Proteomes" id="UP000019116"/>
    </source>
</evidence>
<accession>A0A3B6RIG7</accession>
<keyword evidence="3" id="KW-1185">Reference proteome</keyword>
<dbReference type="OrthoDB" id="10356085at2759"/>
<dbReference type="Proteomes" id="UP000019116">
    <property type="component" value="Chromosome 7A"/>
</dbReference>
<organism evidence="2">
    <name type="scientific">Triticum aestivum</name>
    <name type="common">Wheat</name>
    <dbReference type="NCBI Taxonomy" id="4565"/>
    <lineage>
        <taxon>Eukaryota</taxon>
        <taxon>Viridiplantae</taxon>
        <taxon>Streptophyta</taxon>
        <taxon>Embryophyta</taxon>
        <taxon>Tracheophyta</taxon>
        <taxon>Spermatophyta</taxon>
        <taxon>Magnoliopsida</taxon>
        <taxon>Liliopsida</taxon>
        <taxon>Poales</taxon>
        <taxon>Poaceae</taxon>
        <taxon>BOP clade</taxon>
        <taxon>Pooideae</taxon>
        <taxon>Triticodae</taxon>
        <taxon>Triticeae</taxon>
        <taxon>Triticinae</taxon>
        <taxon>Triticum</taxon>
    </lineage>
</organism>
<dbReference type="PaxDb" id="4565-Traes_7AS_44BA099C8.2"/>
<sequence>MEPAALARCHDTQHQVPFRLAVHHVDGFHGAEESMPSSSRQIAGRPGAVVLLPYANGCASQMASNARSSWKGLYGGERWITIARRSMPSRSASSGTPPQWGMAAGEGTRPTTGRRSKSSRSTSSRFPVTGSLKMKIGHIVLVLWPEILWLDFPRAIGPFQDRRYLGLTF</sequence>
<dbReference type="RefSeq" id="XP_044427602.1">
    <property type="nucleotide sequence ID" value="XM_044571667.1"/>
</dbReference>
<evidence type="ECO:0000256" key="1">
    <source>
        <dbReference type="SAM" id="MobiDB-lite"/>
    </source>
</evidence>
<dbReference type="OMA" id="YGGERWI"/>
<dbReference type="Gramene" id="TraesCS7A02G264700.1">
    <property type="protein sequence ID" value="TraesCS7A02G264700.1"/>
    <property type="gene ID" value="TraesCS7A02G264700"/>
</dbReference>